<dbReference type="SUPFAM" id="SSF140453">
    <property type="entry name" value="EsxAB dimer-like"/>
    <property type="match status" value="1"/>
</dbReference>
<dbReference type="InterPro" id="IPR036689">
    <property type="entry name" value="ESAT-6-like_sf"/>
</dbReference>
<dbReference type="RefSeq" id="WP_203383750.1">
    <property type="nucleotide sequence ID" value="NZ_JAENHP010000035.1"/>
</dbReference>
<evidence type="ECO:0000313" key="1">
    <source>
        <dbReference type="EMBL" id="MBM2623398.1"/>
    </source>
</evidence>
<protein>
    <submittedName>
        <fullName evidence="1">Uncharacterized protein</fullName>
    </submittedName>
</protein>
<keyword evidence="2" id="KW-1185">Reference proteome</keyword>
<reference evidence="1 2" key="1">
    <citation type="submission" date="2021-01" db="EMBL/GenBank/DDBJ databases">
        <title>Actinoplanes sp. nov. LDG1-06 isolated from lichen.</title>
        <authorList>
            <person name="Saeng-In P."/>
            <person name="Phongsopitanun W."/>
            <person name="Kanchanasin P."/>
            <person name="Yuki M."/>
            <person name="Kudo T."/>
            <person name="Ohkuma M."/>
            <person name="Tanasupawat S."/>
        </authorList>
    </citation>
    <scope>NUCLEOTIDE SEQUENCE [LARGE SCALE GENOMIC DNA]</scope>
    <source>
        <strain evidence="1 2">LDG1-06</strain>
    </source>
</reference>
<comment type="caution">
    <text evidence="1">The sequence shown here is derived from an EMBL/GenBank/DDBJ whole genome shotgun (WGS) entry which is preliminary data.</text>
</comment>
<dbReference type="Proteomes" id="UP000632138">
    <property type="component" value="Unassembled WGS sequence"/>
</dbReference>
<name>A0ABS2AU44_9ACTN</name>
<accession>A0ABS2AU44</accession>
<gene>
    <name evidence="1" type="ORF">JIG36_48680</name>
</gene>
<proteinExistence type="predicted"/>
<dbReference type="EMBL" id="JAENHP010000035">
    <property type="protein sequence ID" value="MBM2623398.1"/>
    <property type="molecule type" value="Genomic_DNA"/>
</dbReference>
<evidence type="ECO:0000313" key="2">
    <source>
        <dbReference type="Proteomes" id="UP000632138"/>
    </source>
</evidence>
<organism evidence="1 2">
    <name type="scientific">Paractinoplanes ovalisporus</name>
    <dbReference type="NCBI Taxonomy" id="2810368"/>
    <lineage>
        <taxon>Bacteria</taxon>
        <taxon>Bacillati</taxon>
        <taxon>Actinomycetota</taxon>
        <taxon>Actinomycetes</taxon>
        <taxon>Micromonosporales</taxon>
        <taxon>Micromonosporaceae</taxon>
        <taxon>Paractinoplanes</taxon>
    </lineage>
</organism>
<sequence length="239" mass="24754">MTAPSRYLVAPAEPDDSVTNGFVNPIDIFNYVSPSAWVNDIIEKSTGVDIFGYATDALTGEWDALYKFGDALGSLAQYMQELGIQIQSGILRVDATWDGNANDAAFNYFTNLAKATSEQQVALYEAAKGYHEAAKGAWQLSNQLGNLLQAIADKAIIIGISAAVGTATAETGVGAVVGYGVAAWQVIELLDLVNKASQIINTAGTVILAAFGGGMVVAGQGGDLSGVQLPSAPYTAPGA</sequence>